<dbReference type="Pfam" id="PF03992">
    <property type="entry name" value="ABM"/>
    <property type="match status" value="1"/>
</dbReference>
<dbReference type="PROSITE" id="PS51725">
    <property type="entry name" value="ABM"/>
    <property type="match status" value="1"/>
</dbReference>
<keyword evidence="4" id="KW-1185">Reference proteome</keyword>
<keyword evidence="3" id="KW-0503">Monooxygenase</keyword>
<dbReference type="GO" id="GO:0004497">
    <property type="term" value="F:monooxygenase activity"/>
    <property type="evidence" value="ECO:0007669"/>
    <property type="project" value="UniProtKB-KW"/>
</dbReference>
<evidence type="ECO:0000313" key="3">
    <source>
        <dbReference type="EMBL" id="QGR21239.1"/>
    </source>
</evidence>
<dbReference type="AlphaFoldDB" id="A0A650CTU2"/>
<protein>
    <submittedName>
        <fullName evidence="3">Antibiotic biosynthesis monooxygenase</fullName>
    </submittedName>
</protein>
<sequence length="99" mass="11962">MINVGLYYRVKEGHEKEFEETFSKVVSILKNSDIGFIDAKLYKRVDDPREYLIYSEWKDLESFKKFILSKDYKETTTYGKTILEGRPYHKIYIEFNENK</sequence>
<reference evidence="2 5" key="1">
    <citation type="submission" date="2019-10" db="EMBL/GenBank/DDBJ databases">
        <title>Comparative genomics of sulfur disproportionating microorganisms.</title>
        <authorList>
            <person name="Ward L.M."/>
            <person name="Bertran E."/>
            <person name="Johnston D."/>
        </authorList>
    </citation>
    <scope>NUCLEOTIDE SEQUENCE [LARGE SCALE GENOMIC DNA]</scope>
    <source>
        <strain evidence="2 5">DSM 3772</strain>
    </source>
</reference>
<dbReference type="EMBL" id="WHYS01000002">
    <property type="protein sequence ID" value="MQL56223.1"/>
    <property type="molecule type" value="Genomic_DNA"/>
</dbReference>
<evidence type="ECO:0000313" key="4">
    <source>
        <dbReference type="Proteomes" id="UP000426328"/>
    </source>
</evidence>
<dbReference type="EMBL" id="CP045482">
    <property type="protein sequence ID" value="QGR21239.1"/>
    <property type="molecule type" value="Genomic_DNA"/>
</dbReference>
<dbReference type="PANTHER" id="PTHR34474:SF2">
    <property type="entry name" value="SIGNAL TRANSDUCTION PROTEIN TRAP"/>
    <property type="match status" value="1"/>
</dbReference>
<dbReference type="Gene3D" id="3.30.70.100">
    <property type="match status" value="1"/>
</dbReference>
<organism evidence="3 4">
    <name type="scientific">Acidianus ambivalens</name>
    <name type="common">Desulfurolobus ambivalens</name>
    <dbReference type="NCBI Taxonomy" id="2283"/>
    <lineage>
        <taxon>Archaea</taxon>
        <taxon>Thermoproteota</taxon>
        <taxon>Thermoprotei</taxon>
        <taxon>Sulfolobales</taxon>
        <taxon>Sulfolobaceae</taxon>
        <taxon>Acidianus</taxon>
    </lineage>
</organism>
<dbReference type="InterPro" id="IPR050404">
    <property type="entry name" value="Heme-degrading_MO"/>
</dbReference>
<evidence type="ECO:0000313" key="5">
    <source>
        <dbReference type="Proteomes" id="UP000474054"/>
    </source>
</evidence>
<evidence type="ECO:0000259" key="1">
    <source>
        <dbReference type="PROSITE" id="PS51725"/>
    </source>
</evidence>
<dbReference type="KEGG" id="aamb:D1866_03910"/>
<dbReference type="Proteomes" id="UP000426328">
    <property type="component" value="Chromosome"/>
</dbReference>
<gene>
    <name evidence="3" type="ORF">D1866_03910</name>
    <name evidence="2" type="ORF">GFB69_10920</name>
</gene>
<dbReference type="InterPro" id="IPR011008">
    <property type="entry name" value="Dimeric_a/b-barrel"/>
</dbReference>
<name>A0A650CTU2_ACIAM</name>
<feature type="domain" description="ABM" evidence="1">
    <location>
        <begin position="2"/>
        <end position="91"/>
    </location>
</feature>
<dbReference type="InterPro" id="IPR007138">
    <property type="entry name" value="ABM_dom"/>
</dbReference>
<proteinExistence type="predicted"/>
<reference evidence="3 4" key="2">
    <citation type="submission" date="2019-10" db="EMBL/GenBank/DDBJ databases">
        <title>Genome Sequences from Six Type Strain Members of the Archaeal Family Sulfolobaceae: Acidianus ambivalens, Acidianus infernus, Metallosphaera prunae, Stygiolobus azoricus, Sulfolobus metallicus, and Sulfurisphaera ohwakuensis.</title>
        <authorList>
            <person name="Counts J.A."/>
            <person name="Kelly R.M."/>
        </authorList>
    </citation>
    <scope>NUCLEOTIDE SEQUENCE [LARGE SCALE GENOMIC DNA]</scope>
    <source>
        <strain evidence="3 4">LEI 10</strain>
    </source>
</reference>
<dbReference type="PANTHER" id="PTHR34474">
    <property type="entry name" value="SIGNAL TRANSDUCTION PROTEIN TRAP"/>
    <property type="match status" value="1"/>
</dbReference>
<evidence type="ECO:0000313" key="2">
    <source>
        <dbReference type="EMBL" id="MQL56223.1"/>
    </source>
</evidence>
<keyword evidence="3" id="KW-0560">Oxidoreductase</keyword>
<dbReference type="SUPFAM" id="SSF54909">
    <property type="entry name" value="Dimeric alpha+beta barrel"/>
    <property type="match status" value="1"/>
</dbReference>
<dbReference type="GeneID" id="42778851"/>
<dbReference type="Proteomes" id="UP000474054">
    <property type="component" value="Unassembled WGS sequence"/>
</dbReference>
<dbReference type="RefSeq" id="WP_152942722.1">
    <property type="nucleotide sequence ID" value="NZ_CP045482.1"/>
</dbReference>
<accession>A0A650CTU2</accession>